<evidence type="ECO:0000259" key="2">
    <source>
        <dbReference type="Pfam" id="PF10536"/>
    </source>
</evidence>
<reference evidence="3 4" key="1">
    <citation type="submission" date="2024-01" db="EMBL/GenBank/DDBJ databases">
        <title>A telomere-to-telomere, gap-free genome of sweet tea (Lithocarpus litseifolius).</title>
        <authorList>
            <person name="Zhou J."/>
        </authorList>
    </citation>
    <scope>NUCLEOTIDE SEQUENCE [LARGE SCALE GENOMIC DNA]</scope>
    <source>
        <strain evidence="3">Zhou-2022a</strain>
        <tissue evidence="3">Leaf</tissue>
    </source>
</reference>
<accession>A0AAW2E1M5</accession>
<feature type="compositionally biased region" description="Polar residues" evidence="1">
    <location>
        <begin position="477"/>
        <end position="487"/>
    </location>
</feature>
<feature type="compositionally biased region" description="Basic residues" evidence="1">
    <location>
        <begin position="440"/>
        <end position="451"/>
    </location>
</feature>
<evidence type="ECO:0000313" key="3">
    <source>
        <dbReference type="EMBL" id="KAL0016294.1"/>
    </source>
</evidence>
<name>A0AAW2E1M5_9ROSI</name>
<comment type="caution">
    <text evidence="3">The sequence shown here is derived from an EMBL/GenBank/DDBJ whole genome shotgun (WGS) entry which is preliminary data.</text>
</comment>
<dbReference type="GO" id="GO:0010073">
    <property type="term" value="P:meristem maintenance"/>
    <property type="evidence" value="ECO:0007669"/>
    <property type="project" value="InterPro"/>
</dbReference>
<dbReference type="Proteomes" id="UP001459277">
    <property type="component" value="Unassembled WGS sequence"/>
</dbReference>
<evidence type="ECO:0000313" key="4">
    <source>
        <dbReference type="Proteomes" id="UP001459277"/>
    </source>
</evidence>
<sequence length="680" mass="74914">MTSAKGQTSSRRKGKEVVDNPAACEADEEAAYSELDHFDEEEEQRDPNSECAPLINPQYDVHGHSPKVLGDYVPPPPGHVWLALCRRNTDRAGVLKAIVLSCHLFNFRDLFNLRHLVRRWCTATHTFSLSYGEITVTLEDVANQLLLPVLGDVDLATLELSPKEEAVEAELKKRMSGNAKFSIWIGSPSKLSVIASRAAFITFWLCKFVFGFHPHYAVKPLYFRLAIKFLLGHLAKCRPVRFAKEKYRSRPKVITDFCGRFNSDFPLVFRWVGLKPINQPAVEFFDKGVGFSYRAYRNLGMGYTCMDFVMGTFVDVVGTTTPLTGFEERGITLLAATNAGCLPYLADVGVRFVHYPTNRVRRQSGLDQDIPDDISFLMESPTSVWPFLWHTTFEFWSQRFTAVTIPGSQREGVCTAAMHGYWQAEKKVKVTNVSVPSKKSSAKSKSAKKKKGGDSSKTCPDVVPFESDLPPMGNIVLESTTPFSIRTRSSRRPAAGNTRPTVPRPSTDAPPSSRTRGSKRKTSPLPAPTTTERRSKYKEDSSATYPISLDESKFEAELDPIFVYHPTAEEISAFMGTPMESFFNGAGLVFPAAPIAAQGVPAEGVSEIVPTSAETLTPQEEAAPAAATQTEIASLVTPLVISTNDPFAALSQAMKDGSSLVVTPSSIPSSEGSEEVFEDF</sequence>
<evidence type="ECO:0000256" key="1">
    <source>
        <dbReference type="SAM" id="MobiDB-lite"/>
    </source>
</evidence>
<feature type="region of interest" description="Disordered" evidence="1">
    <location>
        <begin position="432"/>
        <end position="543"/>
    </location>
</feature>
<gene>
    <name evidence="3" type="ORF">SO802_003363</name>
</gene>
<dbReference type="PANTHER" id="PTHR46033">
    <property type="entry name" value="PROTEIN MAIN-LIKE 2"/>
    <property type="match status" value="1"/>
</dbReference>
<dbReference type="InterPro" id="IPR019557">
    <property type="entry name" value="AminoTfrase-like_pln_mobile"/>
</dbReference>
<feature type="region of interest" description="Disordered" evidence="1">
    <location>
        <begin position="1"/>
        <end position="56"/>
    </location>
</feature>
<proteinExistence type="predicted"/>
<dbReference type="PANTHER" id="PTHR46033:SF8">
    <property type="entry name" value="PROTEIN MAINTENANCE OF MERISTEMS-LIKE"/>
    <property type="match status" value="1"/>
</dbReference>
<organism evidence="3 4">
    <name type="scientific">Lithocarpus litseifolius</name>
    <dbReference type="NCBI Taxonomy" id="425828"/>
    <lineage>
        <taxon>Eukaryota</taxon>
        <taxon>Viridiplantae</taxon>
        <taxon>Streptophyta</taxon>
        <taxon>Embryophyta</taxon>
        <taxon>Tracheophyta</taxon>
        <taxon>Spermatophyta</taxon>
        <taxon>Magnoliopsida</taxon>
        <taxon>eudicotyledons</taxon>
        <taxon>Gunneridae</taxon>
        <taxon>Pentapetalae</taxon>
        <taxon>rosids</taxon>
        <taxon>fabids</taxon>
        <taxon>Fagales</taxon>
        <taxon>Fagaceae</taxon>
        <taxon>Lithocarpus</taxon>
    </lineage>
</organism>
<keyword evidence="4" id="KW-1185">Reference proteome</keyword>
<feature type="domain" description="Aminotransferase-like plant mobile" evidence="2">
    <location>
        <begin position="113"/>
        <end position="229"/>
    </location>
</feature>
<feature type="compositionally biased region" description="Basic and acidic residues" evidence="1">
    <location>
        <begin position="531"/>
        <end position="541"/>
    </location>
</feature>
<dbReference type="AlphaFoldDB" id="A0AAW2E1M5"/>
<dbReference type="InterPro" id="IPR044824">
    <property type="entry name" value="MAIN-like"/>
</dbReference>
<dbReference type="EMBL" id="JAZDWU010000001">
    <property type="protein sequence ID" value="KAL0016294.1"/>
    <property type="molecule type" value="Genomic_DNA"/>
</dbReference>
<feature type="compositionally biased region" description="Acidic residues" evidence="1">
    <location>
        <begin position="25"/>
        <end position="44"/>
    </location>
</feature>
<dbReference type="Pfam" id="PF10536">
    <property type="entry name" value="PMD"/>
    <property type="match status" value="1"/>
</dbReference>
<protein>
    <recommendedName>
        <fullName evidence="2">Aminotransferase-like plant mobile domain-containing protein</fullName>
    </recommendedName>
</protein>